<dbReference type="AlphaFoldDB" id="A0A395J7U0"/>
<evidence type="ECO:0000313" key="1">
    <source>
        <dbReference type="EMBL" id="RAL68326.1"/>
    </source>
</evidence>
<dbReference type="Proteomes" id="UP000249056">
    <property type="component" value="Unassembled WGS sequence"/>
</dbReference>
<proteinExistence type="predicted"/>
<evidence type="ECO:0000313" key="2">
    <source>
        <dbReference type="Proteomes" id="UP000249056"/>
    </source>
</evidence>
<accession>A0A395J7U0</accession>
<reference evidence="1 2" key="1">
    <citation type="submission" date="2018-06" db="EMBL/GenBank/DDBJ databases">
        <title>Genome Sequence of the Brown Rot Fungal Pathogen Monilinia fructigena.</title>
        <authorList>
            <person name="Landi L."/>
            <person name="De Miccolis Angelini R.M."/>
            <person name="Pollastro S."/>
            <person name="Abate D."/>
            <person name="Faretra F."/>
            <person name="Romanazzi G."/>
        </authorList>
    </citation>
    <scope>NUCLEOTIDE SEQUENCE [LARGE SCALE GENOMIC DNA]</scope>
    <source>
        <strain evidence="1 2">Mfrg269</strain>
    </source>
</reference>
<gene>
    <name evidence="1" type="ORF">DID88_007056</name>
</gene>
<name>A0A395J7U0_9HELO</name>
<keyword evidence="2" id="KW-1185">Reference proteome</keyword>
<sequence>MALFNQTPQIRSLYQHTPPLLKGRNPFALTDMELINLKESSINFQIETDIRKWSKRRSDIRWDKIMQESANLNIDSPEAGNIERQRHKETRMLEIIQIVYLEHVLDVLPHFWDTETTLAADGILHSIATPTEEETRHEAIHREMKKLCDRHATGSRHGRD</sequence>
<organism evidence="1 2">
    <name type="scientific">Monilinia fructigena</name>
    <dbReference type="NCBI Taxonomy" id="38457"/>
    <lineage>
        <taxon>Eukaryota</taxon>
        <taxon>Fungi</taxon>
        <taxon>Dikarya</taxon>
        <taxon>Ascomycota</taxon>
        <taxon>Pezizomycotina</taxon>
        <taxon>Leotiomycetes</taxon>
        <taxon>Helotiales</taxon>
        <taxon>Sclerotiniaceae</taxon>
        <taxon>Monilinia</taxon>
    </lineage>
</organism>
<protein>
    <submittedName>
        <fullName evidence="1">Uncharacterized protein</fullName>
    </submittedName>
</protein>
<comment type="caution">
    <text evidence="1">The sequence shown here is derived from an EMBL/GenBank/DDBJ whole genome shotgun (WGS) entry which is preliminary data.</text>
</comment>
<dbReference type="EMBL" id="QKRW01000001">
    <property type="protein sequence ID" value="RAL68326.1"/>
    <property type="molecule type" value="Genomic_DNA"/>
</dbReference>